<dbReference type="KEGG" id="amin:AUMI_110780"/>
<dbReference type="EMBL" id="AP017457">
    <property type="protein sequence ID" value="BAU99620.1"/>
    <property type="molecule type" value="Genomic_DNA"/>
</dbReference>
<dbReference type="AlphaFoldDB" id="A0A173LXJ3"/>
<dbReference type="Proteomes" id="UP000243847">
    <property type="component" value="Chromosome sequence1"/>
</dbReference>
<dbReference type="OrthoDB" id="1624479at2"/>
<accession>A0A173LXJ3</accession>
<name>A0A173LXJ3_9MICO</name>
<dbReference type="GeneID" id="80452271"/>
<protein>
    <submittedName>
        <fullName evidence="1">Putative bacteriophage N4 adsorption protein A</fullName>
    </submittedName>
</protein>
<proteinExistence type="predicted"/>
<reference evidence="1 2" key="1">
    <citation type="journal article" date="2016" name="Genome Announc.">
        <title>Complete Genome Sequence of Aurantimicrobium minutum Type Strain KNCT, a Planktonic Ultramicrobacterium Isolated from River Water.</title>
        <authorList>
            <person name="Nakai R."/>
            <person name="Fujisawa T."/>
            <person name="Nakamura Y."/>
            <person name="Nishide H."/>
            <person name="Uchiyama I."/>
            <person name="Baba T."/>
            <person name="Toyoda A."/>
            <person name="Fujiyama A."/>
            <person name="Naganuma T."/>
            <person name="Niki H."/>
        </authorList>
    </citation>
    <scope>NUCLEOTIDE SEQUENCE [LARGE SCALE GENOMIC DNA]</scope>
    <source>
        <strain evidence="1 2">KNC</strain>
    </source>
</reference>
<dbReference type="RefSeq" id="WP_096382249.1">
    <property type="nucleotide sequence ID" value="NZ_AP017457.1"/>
</dbReference>
<evidence type="ECO:0000313" key="2">
    <source>
        <dbReference type="Proteomes" id="UP000243847"/>
    </source>
</evidence>
<evidence type="ECO:0000313" key="1">
    <source>
        <dbReference type="EMBL" id="BAU99620.1"/>
    </source>
</evidence>
<sequence>MAIDNFIPEIWSAGVQESFFANQLIIPTLNTQFSGDARKGNTVHIINATTPTIVDYAGAGRVIDPEALADTEVTLLIDQERAFSVNVDDVDAVQAAGSFDAWVSAAGKGLAEDAEEYVIAQLIAGATSAQESTPVAVDTFAEAKAALQKIRTLMAKAKVPTGDRFVAVNPAFADLLVGGLSDVALAGGSNELRNGQVARLFGMDVIETPAFAEATKPVAVGYHSAAAAFVSQIDKVESLRNPSKFSDIVRGLNVYGAKVTRPTAVYKYVSA</sequence>
<gene>
    <name evidence="1" type="ORF">AUMI_110780</name>
</gene>
<organism evidence="1 2">
    <name type="scientific">Aurantimicrobium minutum</name>
    <dbReference type="NCBI Taxonomy" id="708131"/>
    <lineage>
        <taxon>Bacteria</taxon>
        <taxon>Bacillati</taxon>
        <taxon>Actinomycetota</taxon>
        <taxon>Actinomycetes</taxon>
        <taxon>Micrococcales</taxon>
        <taxon>Microbacteriaceae</taxon>
        <taxon>Aurantimicrobium</taxon>
    </lineage>
</organism>